<keyword evidence="2" id="KW-0238">DNA-binding</keyword>
<dbReference type="InterPro" id="IPR018062">
    <property type="entry name" value="HTH_AraC-typ_CS"/>
</dbReference>
<sequence length="289" mass="33199">MPASFEQIVLEEGSSFYIGIFQDNIEKSTWHFHNNYEISFITEGSGKRIVADSIEEFHPGDLIFIGGRLPHLWIADKESTSPSGRTLETVYLQFSSNVLPPQLLALPEFANVKKALKLSERGMKIMGGTLNEVSKIMLQLPYLRDFEKMISFFNLMDIIGRSDSVELLTSEEYIKKRFSTSSKRLNTIHEYLMNHYKEEIGLDRLSGLVNLAKGSLCRFFKSNMGMTIFEYLNKIKVEYACKLLMDQDISILEVSFDSGFNNLSHFNKQFKKLTGRTPSEYRAQFKNFG</sequence>
<dbReference type="AlphaFoldDB" id="A0A3B0U1W8"/>
<dbReference type="InterPro" id="IPR014710">
    <property type="entry name" value="RmlC-like_jellyroll"/>
</dbReference>
<dbReference type="PRINTS" id="PR00032">
    <property type="entry name" value="HTHARAC"/>
</dbReference>
<feature type="domain" description="HTH araC/xylS-type" evidence="4">
    <location>
        <begin position="186"/>
        <end position="284"/>
    </location>
</feature>
<dbReference type="InterPro" id="IPR009057">
    <property type="entry name" value="Homeodomain-like_sf"/>
</dbReference>
<dbReference type="Pfam" id="PF12833">
    <property type="entry name" value="HTH_18"/>
    <property type="match status" value="1"/>
</dbReference>
<dbReference type="InterPro" id="IPR011051">
    <property type="entry name" value="RmlC_Cupin_sf"/>
</dbReference>
<accession>A0A3B0U1W8</accession>
<dbReference type="Gene3D" id="2.60.120.10">
    <property type="entry name" value="Jelly Rolls"/>
    <property type="match status" value="1"/>
</dbReference>
<dbReference type="SMART" id="SM00342">
    <property type="entry name" value="HTH_ARAC"/>
    <property type="match status" value="1"/>
</dbReference>
<proteinExistence type="predicted"/>
<dbReference type="GO" id="GO:0003700">
    <property type="term" value="F:DNA-binding transcription factor activity"/>
    <property type="evidence" value="ECO:0007669"/>
    <property type="project" value="InterPro"/>
</dbReference>
<dbReference type="PROSITE" id="PS01124">
    <property type="entry name" value="HTH_ARAC_FAMILY_2"/>
    <property type="match status" value="1"/>
</dbReference>
<keyword evidence="3" id="KW-0804">Transcription</keyword>
<dbReference type="Gene3D" id="1.10.10.60">
    <property type="entry name" value="Homeodomain-like"/>
    <property type="match status" value="2"/>
</dbReference>
<reference evidence="5" key="1">
    <citation type="submission" date="2018-06" db="EMBL/GenBank/DDBJ databases">
        <authorList>
            <person name="Zhirakovskaya E."/>
        </authorList>
    </citation>
    <scope>NUCLEOTIDE SEQUENCE</scope>
</reference>
<dbReference type="InterPro" id="IPR020449">
    <property type="entry name" value="Tscrpt_reg_AraC-type_HTH"/>
</dbReference>
<keyword evidence="1" id="KW-0805">Transcription regulation</keyword>
<evidence type="ECO:0000313" key="5">
    <source>
        <dbReference type="EMBL" id="VAW13386.1"/>
    </source>
</evidence>
<dbReference type="SUPFAM" id="SSF51182">
    <property type="entry name" value="RmlC-like cupins"/>
    <property type="match status" value="1"/>
</dbReference>
<organism evidence="5">
    <name type="scientific">hydrothermal vent metagenome</name>
    <dbReference type="NCBI Taxonomy" id="652676"/>
    <lineage>
        <taxon>unclassified sequences</taxon>
        <taxon>metagenomes</taxon>
        <taxon>ecological metagenomes</taxon>
    </lineage>
</organism>
<protein>
    <submittedName>
        <fullName evidence="5">Transcriptional regulator, AraC family</fullName>
    </submittedName>
</protein>
<evidence type="ECO:0000259" key="4">
    <source>
        <dbReference type="PROSITE" id="PS01124"/>
    </source>
</evidence>
<dbReference type="SUPFAM" id="SSF46689">
    <property type="entry name" value="Homeodomain-like"/>
    <property type="match status" value="2"/>
</dbReference>
<evidence type="ECO:0000256" key="3">
    <source>
        <dbReference type="ARBA" id="ARBA00023163"/>
    </source>
</evidence>
<evidence type="ECO:0000256" key="2">
    <source>
        <dbReference type="ARBA" id="ARBA00023125"/>
    </source>
</evidence>
<evidence type="ECO:0000256" key="1">
    <source>
        <dbReference type="ARBA" id="ARBA00023015"/>
    </source>
</evidence>
<dbReference type="InterPro" id="IPR018060">
    <property type="entry name" value="HTH_AraC"/>
</dbReference>
<dbReference type="GO" id="GO:0043565">
    <property type="term" value="F:sequence-specific DNA binding"/>
    <property type="evidence" value="ECO:0007669"/>
    <property type="project" value="InterPro"/>
</dbReference>
<dbReference type="PROSITE" id="PS00041">
    <property type="entry name" value="HTH_ARAC_FAMILY_1"/>
    <property type="match status" value="1"/>
</dbReference>
<gene>
    <name evidence="5" type="ORF">MNBD_BACTEROID01-16</name>
</gene>
<dbReference type="PANTHER" id="PTHR43280:SF27">
    <property type="entry name" value="TRANSCRIPTIONAL REGULATOR MTLR"/>
    <property type="match status" value="1"/>
</dbReference>
<dbReference type="PANTHER" id="PTHR43280">
    <property type="entry name" value="ARAC-FAMILY TRANSCRIPTIONAL REGULATOR"/>
    <property type="match status" value="1"/>
</dbReference>
<dbReference type="EMBL" id="UOEP01000023">
    <property type="protein sequence ID" value="VAW13386.1"/>
    <property type="molecule type" value="Genomic_DNA"/>
</dbReference>
<name>A0A3B0U1W8_9ZZZZ</name>